<dbReference type="SMART" id="SM00131">
    <property type="entry name" value="KU"/>
    <property type="match status" value="1"/>
</dbReference>
<evidence type="ECO:0000313" key="6">
    <source>
        <dbReference type="Proteomes" id="UP000492821"/>
    </source>
</evidence>
<sequence>MIVAVLLIAFSCLNVGWAARPVTAGPCVLGTSIKSRNFNCTAEGYFELRQCNDKYCFCVHPANGHIADGTKTFTRRVWPRCGNCFNELEKKYSMGHTENLPLCDYDVGDYKKKQCTKNECHCVDTITGKPYKTGGPYLECETPTAAPEPLFINGNPLANRECALPKDRGFRCSRSNLNATNQPKVMWHFDKNTFRCVAFKHYGCGGNANKFATISDCWDSCLFQDFGGCAGLKEPLIDKATNESVKCGERHGAGECPKGYRCSNLAFFSVCCDEKNEEFYRRNVAPKCESNLGDPVQFKDAGMTLNLLGISCADDFCPAGSECKQLEVYAHCCPRK</sequence>
<feature type="domain" description="BPTI/Kunitz inhibitor" evidence="4">
    <location>
        <begin position="162"/>
        <end position="221"/>
    </location>
</feature>
<dbReference type="PROSITE" id="PS51162">
    <property type="entry name" value="THYROGLOBULIN_1_2"/>
    <property type="match status" value="1"/>
</dbReference>
<dbReference type="AlphaFoldDB" id="A0A7E4V3V9"/>
<dbReference type="SUPFAM" id="SSF57610">
    <property type="entry name" value="Thyroglobulin type-1 domain"/>
    <property type="match status" value="2"/>
</dbReference>
<dbReference type="SMART" id="SM00211">
    <property type="entry name" value="TY"/>
    <property type="match status" value="2"/>
</dbReference>
<evidence type="ECO:0000256" key="1">
    <source>
        <dbReference type="ARBA" id="ARBA00023157"/>
    </source>
</evidence>
<dbReference type="InterPro" id="IPR036880">
    <property type="entry name" value="Kunitz_BPTI_sf"/>
</dbReference>
<dbReference type="Proteomes" id="UP000492821">
    <property type="component" value="Unassembled WGS sequence"/>
</dbReference>
<accession>A0A7E4V3V9</accession>
<evidence type="ECO:0000259" key="4">
    <source>
        <dbReference type="PROSITE" id="PS50279"/>
    </source>
</evidence>
<feature type="signal peptide" evidence="3">
    <location>
        <begin position="1"/>
        <end position="18"/>
    </location>
</feature>
<dbReference type="Pfam" id="PF00086">
    <property type="entry name" value="Thyroglobulin_1"/>
    <property type="match status" value="2"/>
</dbReference>
<keyword evidence="1" id="KW-1015">Disulfide bond</keyword>
<dbReference type="Gene3D" id="4.10.410.10">
    <property type="entry name" value="Pancreatic trypsin inhibitor Kunitz domain"/>
    <property type="match status" value="1"/>
</dbReference>
<organism evidence="6 7">
    <name type="scientific">Panagrellus redivivus</name>
    <name type="common">Microworm</name>
    <dbReference type="NCBI Taxonomy" id="6233"/>
    <lineage>
        <taxon>Eukaryota</taxon>
        <taxon>Metazoa</taxon>
        <taxon>Ecdysozoa</taxon>
        <taxon>Nematoda</taxon>
        <taxon>Chromadorea</taxon>
        <taxon>Rhabditida</taxon>
        <taxon>Tylenchina</taxon>
        <taxon>Panagrolaimomorpha</taxon>
        <taxon>Panagrolaimoidea</taxon>
        <taxon>Panagrolaimidae</taxon>
        <taxon>Panagrellus</taxon>
    </lineage>
</organism>
<feature type="chain" id="PRO_5028843683" evidence="3">
    <location>
        <begin position="19"/>
        <end position="336"/>
    </location>
</feature>
<dbReference type="PANTHER" id="PTHR47248">
    <property type="entry name" value="PROTEIN CBG06772"/>
    <property type="match status" value="1"/>
</dbReference>
<evidence type="ECO:0000256" key="3">
    <source>
        <dbReference type="SAM" id="SignalP"/>
    </source>
</evidence>
<proteinExistence type="predicted"/>
<dbReference type="Gene3D" id="4.10.800.10">
    <property type="entry name" value="Thyroglobulin type-1"/>
    <property type="match status" value="2"/>
</dbReference>
<dbReference type="InterPro" id="IPR036857">
    <property type="entry name" value="Thyroglobulin_1_sf"/>
</dbReference>
<dbReference type="InterPro" id="IPR002223">
    <property type="entry name" value="Kunitz_BPTI"/>
</dbReference>
<dbReference type="SUPFAM" id="SSF57362">
    <property type="entry name" value="BPTI-like"/>
    <property type="match status" value="1"/>
</dbReference>
<evidence type="ECO:0000313" key="7">
    <source>
        <dbReference type="WBParaSite" id="Pan_g15901.t1"/>
    </source>
</evidence>
<dbReference type="PANTHER" id="PTHR47248:SF7">
    <property type="entry name" value="BPTI_KUNITZ INHIBITOR DOMAIN-CONTAINING PROTEIN"/>
    <property type="match status" value="1"/>
</dbReference>
<protein>
    <submittedName>
        <fullName evidence="7">Kunitz/Bovine pancreatic trypsin inhibitor domain protein</fullName>
    </submittedName>
</protein>
<reference evidence="6" key="1">
    <citation type="journal article" date="2013" name="Genetics">
        <title>The draft genome and transcriptome of Panagrellus redivivus are shaped by the harsh demands of a free-living lifestyle.</title>
        <authorList>
            <person name="Srinivasan J."/>
            <person name="Dillman A.R."/>
            <person name="Macchietto M.G."/>
            <person name="Heikkinen L."/>
            <person name="Lakso M."/>
            <person name="Fracchia K.M."/>
            <person name="Antoshechkin I."/>
            <person name="Mortazavi A."/>
            <person name="Wong G."/>
            <person name="Sternberg P.W."/>
        </authorList>
    </citation>
    <scope>NUCLEOTIDE SEQUENCE [LARGE SCALE GENOMIC DNA]</scope>
    <source>
        <strain evidence="6">MT8872</strain>
    </source>
</reference>
<reference evidence="7" key="2">
    <citation type="submission" date="2020-10" db="UniProtKB">
        <authorList>
            <consortium name="WormBaseParasite"/>
        </authorList>
    </citation>
    <scope>IDENTIFICATION</scope>
</reference>
<evidence type="ECO:0000259" key="5">
    <source>
        <dbReference type="PROSITE" id="PS51162"/>
    </source>
</evidence>
<dbReference type="PROSITE" id="PS50279">
    <property type="entry name" value="BPTI_KUNITZ_2"/>
    <property type="match status" value="1"/>
</dbReference>
<evidence type="ECO:0000256" key="2">
    <source>
        <dbReference type="PROSITE-ProRule" id="PRU00500"/>
    </source>
</evidence>
<comment type="caution">
    <text evidence="2">Lacks conserved residue(s) required for the propagation of feature annotation.</text>
</comment>
<dbReference type="InterPro" id="IPR000716">
    <property type="entry name" value="Thyroglobulin_1"/>
</dbReference>
<dbReference type="GO" id="GO:0004867">
    <property type="term" value="F:serine-type endopeptidase inhibitor activity"/>
    <property type="evidence" value="ECO:0007669"/>
    <property type="project" value="InterPro"/>
</dbReference>
<name>A0A7E4V3V9_PANRE</name>
<dbReference type="PROSITE" id="PS00280">
    <property type="entry name" value="BPTI_KUNITZ_1"/>
    <property type="match status" value="1"/>
</dbReference>
<dbReference type="InterPro" id="IPR020901">
    <property type="entry name" value="Prtase_inh_Kunz-CS"/>
</dbReference>
<keyword evidence="3" id="KW-0732">Signal</keyword>
<dbReference type="WBParaSite" id="Pan_g15901.t1">
    <property type="protein sequence ID" value="Pan_g15901.t1"/>
    <property type="gene ID" value="Pan_g15901"/>
</dbReference>
<keyword evidence="6" id="KW-1185">Reference proteome</keyword>
<dbReference type="InterPro" id="IPR052861">
    <property type="entry name" value="BPTI/Kunitz_domain"/>
</dbReference>
<dbReference type="Pfam" id="PF00014">
    <property type="entry name" value="Kunitz_BPTI"/>
    <property type="match status" value="1"/>
</dbReference>
<feature type="domain" description="Thyroglobulin type-1" evidence="5">
    <location>
        <begin position="24"/>
        <end position="81"/>
    </location>
</feature>